<name>A0A927ECB8_9HYPH</name>
<keyword evidence="3" id="KW-0804">Transcription</keyword>
<evidence type="ECO:0000256" key="3">
    <source>
        <dbReference type="ARBA" id="ARBA00023163"/>
    </source>
</evidence>
<dbReference type="CDD" id="cd06170">
    <property type="entry name" value="LuxR_C_like"/>
    <property type="match status" value="1"/>
</dbReference>
<dbReference type="SUPFAM" id="SSF46894">
    <property type="entry name" value="C-terminal effector domain of the bipartite response regulators"/>
    <property type="match status" value="1"/>
</dbReference>
<evidence type="ECO:0000313" key="6">
    <source>
        <dbReference type="Proteomes" id="UP000619295"/>
    </source>
</evidence>
<keyword evidence="6" id="KW-1185">Reference proteome</keyword>
<dbReference type="InterPro" id="IPR036388">
    <property type="entry name" value="WH-like_DNA-bd_sf"/>
</dbReference>
<dbReference type="AlphaFoldDB" id="A0A927ECB8"/>
<dbReference type="PROSITE" id="PS50043">
    <property type="entry name" value="HTH_LUXR_2"/>
    <property type="match status" value="1"/>
</dbReference>
<organism evidence="5 6">
    <name type="scientific">Bosea spartocytisi</name>
    <dbReference type="NCBI Taxonomy" id="2773451"/>
    <lineage>
        <taxon>Bacteria</taxon>
        <taxon>Pseudomonadati</taxon>
        <taxon>Pseudomonadota</taxon>
        <taxon>Alphaproteobacteria</taxon>
        <taxon>Hyphomicrobiales</taxon>
        <taxon>Boseaceae</taxon>
        <taxon>Bosea</taxon>
    </lineage>
</organism>
<evidence type="ECO:0000313" key="5">
    <source>
        <dbReference type="EMBL" id="MBD3847852.1"/>
    </source>
</evidence>
<dbReference type="GO" id="GO:0006355">
    <property type="term" value="P:regulation of DNA-templated transcription"/>
    <property type="evidence" value="ECO:0007669"/>
    <property type="project" value="InterPro"/>
</dbReference>
<keyword evidence="1" id="KW-0805">Transcription regulation</keyword>
<evidence type="ECO:0000259" key="4">
    <source>
        <dbReference type="PROSITE" id="PS50043"/>
    </source>
</evidence>
<comment type="caution">
    <text evidence="5">The sequence shown here is derived from an EMBL/GenBank/DDBJ whole genome shotgun (WGS) entry which is preliminary data.</text>
</comment>
<sequence length="269" mass="30302">MDGDLRNEIIALYEAQPDLLSLPGLVFASVGRLIDAEVVSFSEFHQPSRDFRSMISVEDDPERRSQAMQAFARHMHSHPFWQYDPGFFGERALRESDFFSEEEFLALPIAREVFLPSGARHIMAVVLAHEHYVVTIAGHRVLGRPPFGDEERDRLEAFRAHVLRSYRQAQERTLAKLTPGERLRLAFPELTPRQLEVAALIASGKSNEEIAIILGTGINAVKAHIKAIYGKVDSDNRRAMAAIAHTVSPFAKLPPLWKLGLEAWSGRVR</sequence>
<keyword evidence="2" id="KW-0238">DNA-binding</keyword>
<accession>A0A927ECB8</accession>
<protein>
    <submittedName>
        <fullName evidence="5">Helix-turn-helix transcriptional regulator</fullName>
    </submittedName>
</protein>
<dbReference type="EMBL" id="JACXWY010000013">
    <property type="protein sequence ID" value="MBD3847852.1"/>
    <property type="molecule type" value="Genomic_DNA"/>
</dbReference>
<dbReference type="InterPro" id="IPR000792">
    <property type="entry name" value="Tscrpt_reg_LuxR_C"/>
</dbReference>
<dbReference type="PANTHER" id="PTHR44688">
    <property type="entry name" value="DNA-BINDING TRANSCRIPTIONAL ACTIVATOR DEVR_DOSR"/>
    <property type="match status" value="1"/>
</dbReference>
<reference evidence="5" key="1">
    <citation type="submission" date="2020-09" db="EMBL/GenBank/DDBJ databases">
        <title>Bosea spartocytisi sp. nov. a root nodule endophyte of Spartocytisus supranubius in the high mountain ecosystem fo the Teide National Park (Canary Islands, Spain).</title>
        <authorList>
            <person name="Pulido-Suarez L."/>
            <person name="Peix A."/>
            <person name="Igual J.M."/>
            <person name="Socas-Perez N."/>
            <person name="Velazquez E."/>
            <person name="Flores-Felix J.D."/>
            <person name="Leon-Barrios M."/>
        </authorList>
    </citation>
    <scope>NUCLEOTIDE SEQUENCE</scope>
    <source>
        <strain evidence="5">SSUT16</strain>
    </source>
</reference>
<gene>
    <name evidence="5" type="ORF">IED13_19305</name>
</gene>
<feature type="domain" description="HTH luxR-type" evidence="4">
    <location>
        <begin position="183"/>
        <end position="248"/>
    </location>
</feature>
<proteinExistence type="predicted"/>
<dbReference type="RefSeq" id="WP_191125150.1">
    <property type="nucleotide sequence ID" value="NZ_JACXWY010000013.1"/>
</dbReference>
<dbReference type="InterPro" id="IPR016032">
    <property type="entry name" value="Sig_transdc_resp-reg_C-effctor"/>
</dbReference>
<dbReference type="GO" id="GO:0003677">
    <property type="term" value="F:DNA binding"/>
    <property type="evidence" value="ECO:0007669"/>
    <property type="project" value="UniProtKB-KW"/>
</dbReference>
<dbReference type="Pfam" id="PF00196">
    <property type="entry name" value="GerE"/>
    <property type="match status" value="1"/>
</dbReference>
<dbReference type="PANTHER" id="PTHR44688:SF16">
    <property type="entry name" value="DNA-BINDING TRANSCRIPTIONAL ACTIVATOR DEVR_DOSR"/>
    <property type="match status" value="1"/>
</dbReference>
<dbReference type="Gene3D" id="1.10.10.10">
    <property type="entry name" value="Winged helix-like DNA-binding domain superfamily/Winged helix DNA-binding domain"/>
    <property type="match status" value="1"/>
</dbReference>
<dbReference type="Proteomes" id="UP000619295">
    <property type="component" value="Unassembled WGS sequence"/>
</dbReference>
<dbReference type="SMART" id="SM00421">
    <property type="entry name" value="HTH_LUXR"/>
    <property type="match status" value="1"/>
</dbReference>
<dbReference type="PRINTS" id="PR00038">
    <property type="entry name" value="HTHLUXR"/>
</dbReference>
<evidence type="ECO:0000256" key="2">
    <source>
        <dbReference type="ARBA" id="ARBA00023125"/>
    </source>
</evidence>
<evidence type="ECO:0000256" key="1">
    <source>
        <dbReference type="ARBA" id="ARBA00023015"/>
    </source>
</evidence>